<dbReference type="RefSeq" id="WP_105368218.1">
    <property type="nucleotide sequence ID" value="NZ_NEMB01000003.1"/>
</dbReference>
<evidence type="ECO:0008006" key="3">
    <source>
        <dbReference type="Google" id="ProtNLM"/>
    </source>
</evidence>
<dbReference type="SUPFAM" id="SSF53756">
    <property type="entry name" value="UDP-Glycosyltransferase/glycogen phosphorylase"/>
    <property type="match status" value="1"/>
</dbReference>
<protein>
    <recommendedName>
        <fullName evidence="3">Glycosyl transferases group 1</fullName>
    </recommendedName>
</protein>
<name>A0A2S8RBG3_9FIRM</name>
<dbReference type="Gene3D" id="3.40.50.2000">
    <property type="entry name" value="Glycogen Phosphorylase B"/>
    <property type="match status" value="2"/>
</dbReference>
<sequence>MKKYVILTSSIIGIGGAQLYTRNKLNFLKERGWEVEVLSFSEGDIVFNELKEYEKSIVRALYHVPQLHTEKFKDSLIKKYILDGEYDEIIIESHTIHLAIWGEVFAEKVKGKHLVFLLTEKFKRLSVEKMKFLDFKHSRKELASISDKSLELLFKDFKTVKDEERYVLKATGSNNVVEDVPNEIIDSLGDCDVCIGTITRLEKDYVMPLLEEIIKFADRNKQLKVRYIIVGGSKYESVRKKIEDRASECSNLELIITGYLFPIPRSVFSKADIFIGTAGGAGVPYREGVLTISVDCNTAAPIGIMGYNTKNSLYADGESNLNLQEMLDDILIYNKYAEFIKSECKKKIVDINDVYKDFERHIEFIKNSDKNNDYFNMKDIKPLRSDYIKRLISLKITKKILNKLSV</sequence>
<organism evidence="1 2">
    <name type="scientific">Acetivibrio saccincola</name>
    <dbReference type="NCBI Taxonomy" id="1677857"/>
    <lineage>
        <taxon>Bacteria</taxon>
        <taxon>Bacillati</taxon>
        <taxon>Bacillota</taxon>
        <taxon>Clostridia</taxon>
        <taxon>Eubacteriales</taxon>
        <taxon>Oscillospiraceae</taxon>
        <taxon>Acetivibrio</taxon>
    </lineage>
</organism>
<dbReference type="AlphaFoldDB" id="A0A2S8RBG3"/>
<accession>A0A2S8RBG3</accession>
<dbReference type="EMBL" id="NEMB01000003">
    <property type="protein sequence ID" value="PQQ67142.1"/>
    <property type="molecule type" value="Genomic_DNA"/>
</dbReference>
<dbReference type="Proteomes" id="UP000239720">
    <property type="component" value="Unassembled WGS sequence"/>
</dbReference>
<proteinExistence type="predicted"/>
<gene>
    <name evidence="1" type="ORF">B9R14_10555</name>
</gene>
<evidence type="ECO:0000313" key="1">
    <source>
        <dbReference type="EMBL" id="PQQ67142.1"/>
    </source>
</evidence>
<reference evidence="1 2" key="1">
    <citation type="journal article" date="2018" name="Syst. Appl. Microbiol.">
        <title>Characterization and high-quality draft genome sequence of Herbivorax saccincola A7, an anaerobic, alkaliphilic, thermophilic, cellulolytic, and xylanolytic bacterium.</title>
        <authorList>
            <person name="Aikawa S."/>
            <person name="Baramee S."/>
            <person name="Sermsathanaswadi J."/>
            <person name="Thianheng P."/>
            <person name="Tachaapaikoon C."/>
            <person name="Shikata A."/>
            <person name="Waeonukul R."/>
            <person name="Pason P."/>
            <person name="Ratanakhanokchai K."/>
            <person name="Kosugi A."/>
        </authorList>
    </citation>
    <scope>NUCLEOTIDE SEQUENCE [LARGE SCALE GENOMIC DNA]</scope>
    <source>
        <strain evidence="1 2">A7</strain>
    </source>
</reference>
<dbReference type="OrthoDB" id="2051279at2"/>
<comment type="caution">
    <text evidence="1">The sequence shown here is derived from an EMBL/GenBank/DDBJ whole genome shotgun (WGS) entry which is preliminary data.</text>
</comment>
<evidence type="ECO:0000313" key="2">
    <source>
        <dbReference type="Proteomes" id="UP000239720"/>
    </source>
</evidence>